<reference evidence="7 8" key="1">
    <citation type="journal article" date="2017" name="Nature">
        <title>The Apostasia genome and the evolution of orchids.</title>
        <authorList>
            <person name="Zhang G.Q."/>
            <person name="Liu K.W."/>
            <person name="Li Z."/>
            <person name="Lohaus R."/>
            <person name="Hsiao Y.Y."/>
            <person name="Niu S.C."/>
            <person name="Wang J.Y."/>
            <person name="Lin Y.C."/>
            <person name="Xu Q."/>
            <person name="Chen L.J."/>
            <person name="Yoshida K."/>
            <person name="Fujiwara S."/>
            <person name="Wang Z.W."/>
            <person name="Zhang Y.Q."/>
            <person name="Mitsuda N."/>
            <person name="Wang M."/>
            <person name="Liu G.H."/>
            <person name="Pecoraro L."/>
            <person name="Huang H.X."/>
            <person name="Xiao X.J."/>
            <person name="Lin M."/>
            <person name="Wu X.Y."/>
            <person name="Wu W.L."/>
            <person name="Chen Y.Y."/>
            <person name="Chang S.B."/>
            <person name="Sakamoto S."/>
            <person name="Ohme-Takagi M."/>
            <person name="Yagi M."/>
            <person name="Zeng S.J."/>
            <person name="Shen C.Y."/>
            <person name="Yeh C.M."/>
            <person name="Luo Y.B."/>
            <person name="Tsai W.C."/>
            <person name="Van de Peer Y."/>
            <person name="Liu Z.J."/>
        </authorList>
    </citation>
    <scope>NUCLEOTIDE SEQUENCE [LARGE SCALE GENOMIC DNA]</scope>
    <source>
        <strain evidence="8">cv. Shenzhen</strain>
        <tissue evidence="7">Stem</tissue>
    </source>
</reference>
<protein>
    <submittedName>
        <fullName evidence="7">Putative GPI-anchored protein</fullName>
    </submittedName>
</protein>
<name>A0A2I0BBL2_9ASPA</name>
<dbReference type="Gene3D" id="1.10.110.10">
    <property type="entry name" value="Plant lipid-transfer and hydrophobic proteins"/>
    <property type="match status" value="1"/>
</dbReference>
<evidence type="ECO:0000259" key="6">
    <source>
        <dbReference type="Pfam" id="PF14368"/>
    </source>
</evidence>
<evidence type="ECO:0000256" key="4">
    <source>
        <dbReference type="ARBA" id="ARBA00023180"/>
    </source>
</evidence>
<feature type="domain" description="Bifunctional inhibitor/plant lipid transfer protein/seed storage helical" evidence="6">
    <location>
        <begin position="2"/>
        <end position="63"/>
    </location>
</feature>
<feature type="compositionally biased region" description="Pro residues" evidence="5">
    <location>
        <begin position="93"/>
        <end position="107"/>
    </location>
</feature>
<keyword evidence="2" id="KW-0732">Signal</keyword>
<evidence type="ECO:0000256" key="2">
    <source>
        <dbReference type="ARBA" id="ARBA00022729"/>
    </source>
</evidence>
<comment type="similarity">
    <text evidence="1">Belongs to the plant LTP family.</text>
</comment>
<evidence type="ECO:0000256" key="5">
    <source>
        <dbReference type="SAM" id="MobiDB-lite"/>
    </source>
</evidence>
<dbReference type="InterPro" id="IPR016140">
    <property type="entry name" value="Bifunc_inhib/LTP/seed_store"/>
</dbReference>
<keyword evidence="8" id="KW-1185">Reference proteome</keyword>
<accession>A0A2I0BBL2</accession>
<evidence type="ECO:0000256" key="1">
    <source>
        <dbReference type="ARBA" id="ARBA00009748"/>
    </source>
</evidence>
<organism evidence="7 8">
    <name type="scientific">Apostasia shenzhenica</name>
    <dbReference type="NCBI Taxonomy" id="1088818"/>
    <lineage>
        <taxon>Eukaryota</taxon>
        <taxon>Viridiplantae</taxon>
        <taxon>Streptophyta</taxon>
        <taxon>Embryophyta</taxon>
        <taxon>Tracheophyta</taxon>
        <taxon>Spermatophyta</taxon>
        <taxon>Magnoliopsida</taxon>
        <taxon>Liliopsida</taxon>
        <taxon>Asparagales</taxon>
        <taxon>Orchidaceae</taxon>
        <taxon>Apostasioideae</taxon>
        <taxon>Apostasia</taxon>
    </lineage>
</organism>
<dbReference type="SUPFAM" id="SSF47699">
    <property type="entry name" value="Bifunctional inhibitor/lipid-transfer protein/seed storage 2S albumin"/>
    <property type="match status" value="1"/>
</dbReference>
<dbReference type="AlphaFoldDB" id="A0A2I0BBL2"/>
<dbReference type="CDD" id="cd00010">
    <property type="entry name" value="AAI_LTSS"/>
    <property type="match status" value="1"/>
</dbReference>
<keyword evidence="4" id="KW-0325">Glycoprotein</keyword>
<dbReference type="STRING" id="1088818.A0A2I0BBL2"/>
<dbReference type="PANTHER" id="PTHR33044">
    <property type="entry name" value="BIFUNCTIONAL INHIBITOR/LIPID-TRANSFER PROTEIN/SEED STORAGE 2S ALBUMIN SUPERFAMILY PROTEIN-RELATED"/>
    <property type="match status" value="1"/>
</dbReference>
<feature type="region of interest" description="Disordered" evidence="5">
    <location>
        <begin position="74"/>
        <end position="107"/>
    </location>
</feature>
<dbReference type="EMBL" id="KZ451896">
    <property type="protein sequence ID" value="PKA65149.1"/>
    <property type="molecule type" value="Genomic_DNA"/>
</dbReference>
<evidence type="ECO:0000256" key="3">
    <source>
        <dbReference type="ARBA" id="ARBA00023157"/>
    </source>
</evidence>
<gene>
    <name evidence="7" type="ORF">AXF42_Ash013270</name>
</gene>
<proteinExistence type="inferred from homology"/>
<dbReference type="OrthoDB" id="664243at2759"/>
<sequence length="136" mass="14298">MPCVLFAEGAAPVPSTACCSALAGMQRRHPGCLCLVVNGTVAIPVPVNRYRILLLPALCRFHVSGDFEACGGAMKPPAPHERAPEYDSHRQPTPVPQPPQPPPPPPRIISGMLFGVSSGRKLGVDMLAFGILGLLA</sequence>
<evidence type="ECO:0000313" key="8">
    <source>
        <dbReference type="Proteomes" id="UP000236161"/>
    </source>
</evidence>
<dbReference type="InterPro" id="IPR036312">
    <property type="entry name" value="Bifun_inhib/LTP/seed_sf"/>
</dbReference>
<feature type="compositionally biased region" description="Basic and acidic residues" evidence="5">
    <location>
        <begin position="78"/>
        <end position="90"/>
    </location>
</feature>
<dbReference type="InterPro" id="IPR043325">
    <property type="entry name" value="LTSS"/>
</dbReference>
<dbReference type="Pfam" id="PF14368">
    <property type="entry name" value="LTP_2"/>
    <property type="match status" value="1"/>
</dbReference>
<dbReference type="Proteomes" id="UP000236161">
    <property type="component" value="Unassembled WGS sequence"/>
</dbReference>
<keyword evidence="3" id="KW-1015">Disulfide bond</keyword>
<evidence type="ECO:0000313" key="7">
    <source>
        <dbReference type="EMBL" id="PKA65149.1"/>
    </source>
</evidence>